<dbReference type="AlphaFoldDB" id="A0A161WY59"/>
<evidence type="ECO:0000313" key="2">
    <source>
        <dbReference type="Proteomes" id="UP000076476"/>
    </source>
</evidence>
<organism evidence="1 2">
    <name type="scientific">Aeribacillus pallidus</name>
    <dbReference type="NCBI Taxonomy" id="33936"/>
    <lineage>
        <taxon>Bacteria</taxon>
        <taxon>Bacillati</taxon>
        <taxon>Bacillota</taxon>
        <taxon>Bacilli</taxon>
        <taxon>Bacillales</taxon>
        <taxon>Bacillaceae</taxon>
        <taxon>Aeribacillus</taxon>
    </lineage>
</organism>
<sequence>MLEHPAITRTLRTGYPEPVDSCHWGVDYFGDEILFGDDIVDVGGDIVLQENLEKYLEDVLGFKFKIAK</sequence>
<evidence type="ECO:0000313" key="1">
    <source>
        <dbReference type="EMBL" id="KZN96465.1"/>
    </source>
</evidence>
<reference evidence="1 2" key="1">
    <citation type="submission" date="2016-04" db="EMBL/GenBank/DDBJ databases">
        <title>Draft genome sequence of Aeribacillus pallidus 8m3 from petroleum reservoir.</title>
        <authorList>
            <person name="Poltaraus A.B."/>
            <person name="Nazina T.N."/>
            <person name="Tourova T.P."/>
            <person name="Malakho S.M."/>
            <person name="Korshunova A.V."/>
            <person name="Sokolova D.S."/>
        </authorList>
    </citation>
    <scope>NUCLEOTIDE SEQUENCE [LARGE SCALE GENOMIC DNA]</scope>
    <source>
        <strain evidence="1 2">8m3</strain>
    </source>
</reference>
<dbReference type="Pfam" id="PF09466">
    <property type="entry name" value="Yqai"/>
    <property type="match status" value="1"/>
</dbReference>
<dbReference type="Gene3D" id="3.30.40.30">
    <property type="entry name" value="YqaI domain"/>
    <property type="match status" value="1"/>
</dbReference>
<name>A0A161WY59_9BACI</name>
<proteinExistence type="predicted"/>
<dbReference type="Proteomes" id="UP000076476">
    <property type="component" value="Unassembled WGS sequence"/>
</dbReference>
<protein>
    <submittedName>
        <fullName evidence="1">Uncharacterized protein</fullName>
    </submittedName>
</protein>
<dbReference type="EMBL" id="LWBR01000022">
    <property type="protein sequence ID" value="KZN96465.1"/>
    <property type="molecule type" value="Genomic_DNA"/>
</dbReference>
<gene>
    <name evidence="1" type="ORF">AZI98_08515</name>
</gene>
<dbReference type="RefSeq" id="WP_063387857.1">
    <property type="nucleotide sequence ID" value="NZ_LVHY01000103.1"/>
</dbReference>
<keyword evidence="2" id="KW-1185">Reference proteome</keyword>
<dbReference type="OrthoDB" id="2454838at2"/>
<dbReference type="SUPFAM" id="SSF160713">
    <property type="entry name" value="YqaI-like"/>
    <property type="match status" value="1"/>
</dbReference>
<accession>A0A161WY59</accession>
<comment type="caution">
    <text evidence="1">The sequence shown here is derived from an EMBL/GenBank/DDBJ whole genome shotgun (WGS) entry which is preliminary data.</text>
</comment>
<dbReference type="InterPro" id="IPR023118">
    <property type="entry name" value="YqaI_dom_sf"/>
</dbReference>
<dbReference type="InterPro" id="IPR018474">
    <property type="entry name" value="Uncharacterised_Yqai"/>
</dbReference>
<accession>A0A165XW27</accession>
<dbReference type="STRING" id="33936.AZI98_08515"/>